<proteinExistence type="predicted"/>
<sequence>MAALGIADWYRRLRTLRFVATGRPPGVPPRPAGPHEGAPALHEAEHTGGEDGTRLPGGRLLLGTACGSVLLFGIAVSARVAPSLALDALTPLTTTVVGVLGAAAVTALAACVGRSLRGRSSAPRAPGLSGSPSPADEPSPQPGRERGDAP</sequence>
<keyword evidence="2" id="KW-0472">Membrane</keyword>
<evidence type="ECO:0000256" key="2">
    <source>
        <dbReference type="SAM" id="Phobius"/>
    </source>
</evidence>
<reference evidence="4" key="1">
    <citation type="journal article" date="2019" name="Int. J. Syst. Evol. Microbiol.">
        <title>The Global Catalogue of Microorganisms (GCM) 10K type strain sequencing project: providing services to taxonomists for standard genome sequencing and annotation.</title>
        <authorList>
            <consortium name="The Broad Institute Genomics Platform"/>
            <consortium name="The Broad Institute Genome Sequencing Center for Infectious Disease"/>
            <person name="Wu L."/>
            <person name="Ma J."/>
        </authorList>
    </citation>
    <scope>NUCLEOTIDE SEQUENCE [LARGE SCALE GENOMIC DNA]</scope>
    <source>
        <strain evidence="4">CGMCC 1.12470</strain>
    </source>
</reference>
<feature type="region of interest" description="Disordered" evidence="1">
    <location>
        <begin position="21"/>
        <end position="52"/>
    </location>
</feature>
<name>A0ABW4IT77_9ACTN</name>
<evidence type="ECO:0000256" key="1">
    <source>
        <dbReference type="SAM" id="MobiDB-lite"/>
    </source>
</evidence>
<protein>
    <submittedName>
        <fullName evidence="3">Uncharacterized protein</fullName>
    </submittedName>
</protein>
<feature type="transmembrane region" description="Helical" evidence="2">
    <location>
        <begin position="92"/>
        <end position="112"/>
    </location>
</feature>
<keyword evidence="2" id="KW-1133">Transmembrane helix</keyword>
<dbReference type="RefSeq" id="WP_381083186.1">
    <property type="nucleotide sequence ID" value="NZ_JBHUDX010000046.1"/>
</dbReference>
<feature type="transmembrane region" description="Helical" evidence="2">
    <location>
        <begin position="60"/>
        <end position="80"/>
    </location>
</feature>
<accession>A0ABW4IT77</accession>
<dbReference type="Proteomes" id="UP001597261">
    <property type="component" value="Unassembled WGS sequence"/>
</dbReference>
<feature type="compositionally biased region" description="Basic and acidic residues" evidence="1">
    <location>
        <begin position="42"/>
        <end position="52"/>
    </location>
</feature>
<evidence type="ECO:0000313" key="4">
    <source>
        <dbReference type="Proteomes" id="UP001597261"/>
    </source>
</evidence>
<comment type="caution">
    <text evidence="3">The sequence shown here is derived from an EMBL/GenBank/DDBJ whole genome shotgun (WGS) entry which is preliminary data.</text>
</comment>
<evidence type="ECO:0000313" key="3">
    <source>
        <dbReference type="EMBL" id="MFD1659753.1"/>
    </source>
</evidence>
<feature type="region of interest" description="Disordered" evidence="1">
    <location>
        <begin position="116"/>
        <end position="150"/>
    </location>
</feature>
<keyword evidence="4" id="KW-1185">Reference proteome</keyword>
<organism evidence="3 4">
    <name type="scientific">Streptomyces caeni</name>
    <dbReference type="NCBI Taxonomy" id="2307231"/>
    <lineage>
        <taxon>Bacteria</taxon>
        <taxon>Bacillati</taxon>
        <taxon>Actinomycetota</taxon>
        <taxon>Actinomycetes</taxon>
        <taxon>Kitasatosporales</taxon>
        <taxon>Streptomycetaceae</taxon>
        <taxon>Streptomyces</taxon>
    </lineage>
</organism>
<keyword evidence="2" id="KW-0812">Transmembrane</keyword>
<dbReference type="EMBL" id="JBHUDX010000046">
    <property type="protein sequence ID" value="MFD1659753.1"/>
    <property type="molecule type" value="Genomic_DNA"/>
</dbReference>
<gene>
    <name evidence="3" type="ORF">ACFSL4_16515</name>
</gene>